<proteinExistence type="predicted"/>
<dbReference type="GeneID" id="22579070"/>
<reference evidence="2 3" key="1">
    <citation type="journal article" date="2015" name="Sci. Rep.">
        <title>The genome of Leishmania panamensis: insights into genomics of the L. (Viannia) subgenus.</title>
        <authorList>
            <person name="Llanes A."/>
            <person name="Restrepo C.M."/>
            <person name="Vecchio G.D."/>
            <person name="Anguizola F.J."/>
            <person name="Lleonart R."/>
        </authorList>
    </citation>
    <scope>NUCLEOTIDE SEQUENCE [LARGE SCALE GENOMIC DNA]</scope>
    <source>
        <strain evidence="2 3">MHOM/PA/94/PSC-1</strain>
    </source>
</reference>
<evidence type="ECO:0000313" key="2">
    <source>
        <dbReference type="EMBL" id="AIO02180.1"/>
    </source>
</evidence>
<organism evidence="2 3">
    <name type="scientific">Leishmania panamensis</name>
    <dbReference type="NCBI Taxonomy" id="5679"/>
    <lineage>
        <taxon>Eukaryota</taxon>
        <taxon>Discoba</taxon>
        <taxon>Euglenozoa</taxon>
        <taxon>Kinetoplastea</taxon>
        <taxon>Metakinetoplastina</taxon>
        <taxon>Trypanosomatida</taxon>
        <taxon>Trypanosomatidae</taxon>
        <taxon>Leishmaniinae</taxon>
        <taxon>Leishmania</taxon>
        <taxon>Leishmania guyanensis species complex</taxon>
    </lineage>
</organism>
<accession>A0A088S3Q8</accession>
<dbReference type="RefSeq" id="XP_010702980.1">
    <property type="nucleotide sequence ID" value="XM_010704678.1"/>
</dbReference>
<name>A0A088S3Q8_LEIPA</name>
<dbReference type="Proteomes" id="UP000063063">
    <property type="component" value="Chromosome 35"/>
</dbReference>
<dbReference type="AlphaFoldDB" id="A0A088S3Q8"/>
<evidence type="ECO:0000256" key="1">
    <source>
        <dbReference type="SAM" id="Coils"/>
    </source>
</evidence>
<keyword evidence="1" id="KW-0175">Coiled coil</keyword>
<sequence>MYSDGERKTVSELQREAEATRREIIEEAQRLERIKKATAKTQFSIDQLFRFFAREVETEEEKRMLVNLLVSNPQDLHIESVPVLPVVIAIANGRMTNARRMFTTDNALLDDSVFIFLVHTLRFSPQACHIDFVDISGTRVTKRGMCFALEMMIERNTPFTLVAKRLLIQPQETEVVRVRYMSLISTLRDKKHCHLIQE</sequence>
<feature type="coiled-coil region" evidence="1">
    <location>
        <begin position="3"/>
        <end position="37"/>
    </location>
</feature>
<gene>
    <name evidence="2" type="ORF">LPMP_350410</name>
</gene>
<dbReference type="OrthoDB" id="275175at2759"/>
<protein>
    <submittedName>
        <fullName evidence="2">Uncharacterized protein</fullName>
    </submittedName>
</protein>
<dbReference type="VEuPathDB" id="TriTrypDB:LPAL13_350009400"/>
<dbReference type="KEGG" id="lpan:LPMP_350410"/>
<evidence type="ECO:0000313" key="3">
    <source>
        <dbReference type="Proteomes" id="UP000063063"/>
    </source>
</evidence>
<dbReference type="eggNOG" id="ENOG502S1GN">
    <property type="taxonomic scope" value="Eukaryota"/>
</dbReference>
<keyword evidence="3" id="KW-1185">Reference proteome</keyword>
<dbReference type="EMBL" id="CP009404">
    <property type="protein sequence ID" value="AIO02180.1"/>
    <property type="molecule type" value="Genomic_DNA"/>
</dbReference>
<dbReference type="VEuPathDB" id="TriTrypDB:LPMP_350410"/>